<name>A0AA35Z7X2_LACSI</name>
<dbReference type="EMBL" id="OX465081">
    <property type="protein sequence ID" value="CAI9287299.1"/>
    <property type="molecule type" value="Genomic_DNA"/>
</dbReference>
<keyword evidence="2" id="KW-1185">Reference proteome</keyword>
<protein>
    <submittedName>
        <fullName evidence="1">Uncharacterized protein</fullName>
    </submittedName>
</protein>
<sequence>MGGWRWQNSNNRRAAVVGPLAAGRSQGMRRTSQGGITVVMEGVGDAVEEVGGGYNPSSPPSPICCISPPLCSSVLQKPYTPPPPPLNPSVITHYTCRKATSIERINLLNRSILNWNSSTRATTSSPSYPNNTVDMIKSDFGVGISG</sequence>
<accession>A0AA35Z7X2</accession>
<proteinExistence type="predicted"/>
<dbReference type="AlphaFoldDB" id="A0AA35Z7X2"/>
<reference evidence="1" key="1">
    <citation type="submission" date="2023-04" db="EMBL/GenBank/DDBJ databases">
        <authorList>
            <person name="Vijverberg K."/>
            <person name="Xiong W."/>
            <person name="Schranz E."/>
        </authorList>
    </citation>
    <scope>NUCLEOTIDE SEQUENCE</scope>
</reference>
<organism evidence="1 2">
    <name type="scientific">Lactuca saligna</name>
    <name type="common">Willowleaf lettuce</name>
    <dbReference type="NCBI Taxonomy" id="75948"/>
    <lineage>
        <taxon>Eukaryota</taxon>
        <taxon>Viridiplantae</taxon>
        <taxon>Streptophyta</taxon>
        <taxon>Embryophyta</taxon>
        <taxon>Tracheophyta</taxon>
        <taxon>Spermatophyta</taxon>
        <taxon>Magnoliopsida</taxon>
        <taxon>eudicotyledons</taxon>
        <taxon>Gunneridae</taxon>
        <taxon>Pentapetalae</taxon>
        <taxon>asterids</taxon>
        <taxon>campanulids</taxon>
        <taxon>Asterales</taxon>
        <taxon>Asteraceae</taxon>
        <taxon>Cichorioideae</taxon>
        <taxon>Cichorieae</taxon>
        <taxon>Lactucinae</taxon>
        <taxon>Lactuca</taxon>
    </lineage>
</organism>
<gene>
    <name evidence="1" type="ORF">LSALG_LOCUS26666</name>
</gene>
<dbReference type="Proteomes" id="UP001177003">
    <property type="component" value="Chromosome 5"/>
</dbReference>
<evidence type="ECO:0000313" key="2">
    <source>
        <dbReference type="Proteomes" id="UP001177003"/>
    </source>
</evidence>
<evidence type="ECO:0000313" key="1">
    <source>
        <dbReference type="EMBL" id="CAI9287299.1"/>
    </source>
</evidence>